<dbReference type="AlphaFoldDB" id="A0A2G9TT01"/>
<organism evidence="1 2">
    <name type="scientific">Teladorsagia circumcincta</name>
    <name type="common">Brown stomach worm</name>
    <name type="synonym">Ostertagia circumcincta</name>
    <dbReference type="NCBI Taxonomy" id="45464"/>
    <lineage>
        <taxon>Eukaryota</taxon>
        <taxon>Metazoa</taxon>
        <taxon>Ecdysozoa</taxon>
        <taxon>Nematoda</taxon>
        <taxon>Chromadorea</taxon>
        <taxon>Rhabditida</taxon>
        <taxon>Rhabditina</taxon>
        <taxon>Rhabditomorpha</taxon>
        <taxon>Strongyloidea</taxon>
        <taxon>Trichostrongylidae</taxon>
        <taxon>Teladorsagia</taxon>
    </lineage>
</organism>
<dbReference type="EMBL" id="KZ354298">
    <property type="protein sequence ID" value="PIO61055.1"/>
    <property type="molecule type" value="Genomic_DNA"/>
</dbReference>
<name>A0A2G9TT01_TELCI</name>
<gene>
    <name evidence="1" type="ORF">TELCIR_17435</name>
</gene>
<sequence>ILGDEFPRNKLLCVPERKVIFPFITYAQMFYVCIWRSADYRNAFYEQLSIMCCRQRDVAAEATVYALRFPTYVDIWQNQIWITAMEMLQFVCNKKK</sequence>
<accession>A0A2G9TT01</accession>
<feature type="non-terminal residue" evidence="1">
    <location>
        <position position="1"/>
    </location>
</feature>
<evidence type="ECO:0000313" key="2">
    <source>
        <dbReference type="Proteomes" id="UP000230423"/>
    </source>
</evidence>
<dbReference type="Proteomes" id="UP000230423">
    <property type="component" value="Unassembled WGS sequence"/>
</dbReference>
<protein>
    <submittedName>
        <fullName evidence="1">Uncharacterized protein</fullName>
    </submittedName>
</protein>
<keyword evidence="2" id="KW-1185">Reference proteome</keyword>
<proteinExistence type="predicted"/>
<reference evidence="1 2" key="1">
    <citation type="submission" date="2015-09" db="EMBL/GenBank/DDBJ databases">
        <title>Draft genome of the parasitic nematode Teladorsagia circumcincta isolate WARC Sus (inbred).</title>
        <authorList>
            <person name="Mitreva M."/>
        </authorList>
    </citation>
    <scope>NUCLEOTIDE SEQUENCE [LARGE SCALE GENOMIC DNA]</scope>
    <source>
        <strain evidence="1 2">S</strain>
    </source>
</reference>
<evidence type="ECO:0000313" key="1">
    <source>
        <dbReference type="EMBL" id="PIO61055.1"/>
    </source>
</evidence>